<dbReference type="EMBL" id="HBHK01025157">
    <property type="protein sequence ID" value="CAD9704624.1"/>
    <property type="molecule type" value="Transcribed_RNA"/>
</dbReference>
<reference evidence="2" key="1">
    <citation type="submission" date="2021-01" db="EMBL/GenBank/DDBJ databases">
        <authorList>
            <person name="Corre E."/>
            <person name="Pelletier E."/>
            <person name="Niang G."/>
            <person name="Scheremetjew M."/>
            <person name="Finn R."/>
            <person name="Kale V."/>
            <person name="Holt S."/>
            <person name="Cochrane G."/>
            <person name="Meng A."/>
            <person name="Brown T."/>
            <person name="Cohen L."/>
        </authorList>
    </citation>
    <scope>NUCLEOTIDE SEQUENCE</scope>
    <source>
        <strain evidence="2">NY070348D</strain>
    </source>
</reference>
<organism evidence="2">
    <name type="scientific">Mucochytrium quahogii</name>
    <dbReference type="NCBI Taxonomy" id="96639"/>
    <lineage>
        <taxon>Eukaryota</taxon>
        <taxon>Sar</taxon>
        <taxon>Stramenopiles</taxon>
        <taxon>Bigyra</taxon>
        <taxon>Labyrinthulomycetes</taxon>
        <taxon>Thraustochytrida</taxon>
        <taxon>Thraustochytriidae</taxon>
        <taxon>Mucochytrium</taxon>
    </lineage>
</organism>
<name>A0A7S2SNS3_9STRA</name>
<protein>
    <submittedName>
        <fullName evidence="2">Uncharacterized protein</fullName>
    </submittedName>
</protein>
<sequence>MKIFFATLALVGVSFTSGTSLRQAIAQETIVAQERPCSTGLYRCHRRFTQLEQLLGQAYYDAHNGVEGASKRVERLREVIAEVTKYIEEINSLNEQECTRELRNEIRQKCKQFLTLDV</sequence>
<keyword evidence="1" id="KW-0732">Signal</keyword>
<evidence type="ECO:0000256" key="1">
    <source>
        <dbReference type="SAM" id="SignalP"/>
    </source>
</evidence>
<dbReference type="AlphaFoldDB" id="A0A7S2SNS3"/>
<gene>
    <name evidence="2" type="ORF">QSP1433_LOCUS15849</name>
</gene>
<feature type="signal peptide" evidence="1">
    <location>
        <begin position="1"/>
        <end position="18"/>
    </location>
</feature>
<proteinExistence type="predicted"/>
<accession>A0A7S2SNS3</accession>
<evidence type="ECO:0000313" key="2">
    <source>
        <dbReference type="EMBL" id="CAD9704624.1"/>
    </source>
</evidence>
<feature type="chain" id="PRO_5030554757" evidence="1">
    <location>
        <begin position="19"/>
        <end position="118"/>
    </location>
</feature>